<protein>
    <recommendedName>
        <fullName evidence="5">Sulfurtransferase</fullName>
    </recommendedName>
</protein>
<dbReference type="EMBL" id="LAZR01000037">
    <property type="protein sequence ID" value="KKO01151.1"/>
    <property type="molecule type" value="Genomic_DNA"/>
</dbReference>
<dbReference type="GO" id="GO:0097163">
    <property type="term" value="F:sulfur carrier activity"/>
    <property type="evidence" value="ECO:0007669"/>
    <property type="project" value="TreeGrafter"/>
</dbReference>
<dbReference type="AlphaFoldDB" id="A0A0F9V7A4"/>
<proteinExistence type="inferred from homology"/>
<keyword evidence="3" id="KW-0963">Cytoplasm</keyword>
<sequence>MMPDSKIYRYLDSNKQWPLDPEGYLVNQSDWSGAVAELMAQEEGLSLTPEHWEIIDVVRDFYQRYEMAPAMRPLVKATKNALGEEKGRSIYLMQLFPGSPAKRIARLAGLPKPTNCL</sequence>
<reference evidence="4" key="1">
    <citation type="journal article" date="2015" name="Nature">
        <title>Complex archaea that bridge the gap between prokaryotes and eukaryotes.</title>
        <authorList>
            <person name="Spang A."/>
            <person name="Saw J.H."/>
            <person name="Jorgensen S.L."/>
            <person name="Zaremba-Niedzwiedzka K."/>
            <person name="Martijn J."/>
            <person name="Lind A.E."/>
            <person name="van Eijk R."/>
            <person name="Schleper C."/>
            <person name="Guy L."/>
            <person name="Ettema T.J."/>
        </authorList>
    </citation>
    <scope>NUCLEOTIDE SEQUENCE</scope>
</reference>
<dbReference type="Gene3D" id="1.10.10.370">
    <property type="entry name" value="DsrC-like protein, C-terminal domain"/>
    <property type="match status" value="1"/>
</dbReference>
<evidence type="ECO:0000256" key="3">
    <source>
        <dbReference type="ARBA" id="ARBA00022490"/>
    </source>
</evidence>
<dbReference type="GO" id="GO:0002143">
    <property type="term" value="P:tRNA wobble position uridine thiolation"/>
    <property type="evidence" value="ECO:0007669"/>
    <property type="project" value="TreeGrafter"/>
</dbReference>
<evidence type="ECO:0008006" key="5">
    <source>
        <dbReference type="Google" id="ProtNLM"/>
    </source>
</evidence>
<name>A0A0F9V7A4_9ZZZZ</name>
<dbReference type="PIRSF" id="PIRSF006223">
    <property type="entry name" value="DsrC_TusE"/>
    <property type="match status" value="1"/>
</dbReference>
<dbReference type="InterPro" id="IPR025526">
    <property type="entry name" value="DsrC-like_dom_sf"/>
</dbReference>
<comment type="similarity">
    <text evidence="2">Belongs to the DsrC/TusE family.</text>
</comment>
<dbReference type="PANTHER" id="PTHR37010:SF1">
    <property type="entry name" value="SULFURTRANSFERASE TUSE"/>
    <property type="match status" value="1"/>
</dbReference>
<comment type="subcellular location">
    <subcellularLocation>
        <location evidence="1">Cytoplasm</location>
    </subcellularLocation>
</comment>
<dbReference type="GO" id="GO:0005737">
    <property type="term" value="C:cytoplasm"/>
    <property type="evidence" value="ECO:0007669"/>
    <property type="project" value="UniProtKB-SubCell"/>
</dbReference>
<dbReference type="Pfam" id="PF04358">
    <property type="entry name" value="DsrC"/>
    <property type="match status" value="1"/>
</dbReference>
<accession>A0A0F9V7A4</accession>
<organism evidence="4">
    <name type="scientific">marine sediment metagenome</name>
    <dbReference type="NCBI Taxonomy" id="412755"/>
    <lineage>
        <taxon>unclassified sequences</taxon>
        <taxon>metagenomes</taxon>
        <taxon>ecological metagenomes</taxon>
    </lineage>
</organism>
<evidence type="ECO:0000256" key="2">
    <source>
        <dbReference type="ARBA" id="ARBA00005718"/>
    </source>
</evidence>
<evidence type="ECO:0000256" key="1">
    <source>
        <dbReference type="ARBA" id="ARBA00004496"/>
    </source>
</evidence>
<dbReference type="NCBIfam" id="TIGR03342">
    <property type="entry name" value="dsrC_tusE_dsvC"/>
    <property type="match status" value="1"/>
</dbReference>
<dbReference type="InterPro" id="IPR043163">
    <property type="entry name" value="DsrC-like_N"/>
</dbReference>
<dbReference type="InterPro" id="IPR007453">
    <property type="entry name" value="DsrC/TusE"/>
</dbReference>
<dbReference type="PANTHER" id="PTHR37010">
    <property type="entry name" value="SULFURTRANSFERASE TUSE"/>
    <property type="match status" value="1"/>
</dbReference>
<dbReference type="Gene3D" id="3.30.1420.10">
    <property type="match status" value="1"/>
</dbReference>
<dbReference type="SUPFAM" id="SSF69721">
    <property type="entry name" value="DsrC, the gamma subunit of dissimilatory sulfite reductase"/>
    <property type="match status" value="1"/>
</dbReference>
<comment type="caution">
    <text evidence="4">The sequence shown here is derived from an EMBL/GenBank/DDBJ whole genome shotgun (WGS) entry which is preliminary data.</text>
</comment>
<dbReference type="InterPro" id="IPR042072">
    <property type="entry name" value="DsrC-like_C"/>
</dbReference>
<evidence type="ECO:0000313" key="4">
    <source>
        <dbReference type="EMBL" id="KKO01151.1"/>
    </source>
</evidence>
<gene>
    <name evidence="4" type="ORF">LCGC14_0121360</name>
</gene>